<organism evidence="1 2">
    <name type="scientific">Ancylobacter mangrovi</name>
    <dbReference type="NCBI Taxonomy" id="2972472"/>
    <lineage>
        <taxon>Bacteria</taxon>
        <taxon>Pseudomonadati</taxon>
        <taxon>Pseudomonadota</taxon>
        <taxon>Alphaproteobacteria</taxon>
        <taxon>Hyphomicrobiales</taxon>
        <taxon>Xanthobacteraceae</taxon>
        <taxon>Ancylobacter</taxon>
    </lineage>
</organism>
<evidence type="ECO:0000313" key="2">
    <source>
        <dbReference type="Proteomes" id="UP001151088"/>
    </source>
</evidence>
<keyword evidence="2" id="KW-1185">Reference proteome</keyword>
<sequence>MIELLEGFPPNVVAVRASGQISSKDYETVLTPKVEAAFATHGKVSVYYEVKGDTLGFEPGAMWADLRLGMGHIAGWDKVAVVTDIPWLRHATEFFRFMMPAEARVFGLAEADAARTWISA</sequence>
<gene>
    <name evidence="1" type="ORF">NVS89_15560</name>
</gene>
<dbReference type="Proteomes" id="UP001151088">
    <property type="component" value="Unassembled WGS sequence"/>
</dbReference>
<dbReference type="EMBL" id="JANTHZ010000007">
    <property type="protein sequence ID" value="MCS0496519.1"/>
    <property type="molecule type" value="Genomic_DNA"/>
</dbReference>
<comment type="caution">
    <text evidence="1">The sequence shown here is derived from an EMBL/GenBank/DDBJ whole genome shotgun (WGS) entry which is preliminary data.</text>
</comment>
<dbReference type="InterPro" id="IPR021866">
    <property type="entry name" value="SpoIIAA-like"/>
</dbReference>
<dbReference type="Gene3D" id="3.40.50.10600">
    <property type="entry name" value="SpoIIaa-like domains"/>
    <property type="match status" value="1"/>
</dbReference>
<dbReference type="InterPro" id="IPR036513">
    <property type="entry name" value="STAS_dom_sf"/>
</dbReference>
<dbReference type="SUPFAM" id="SSF52091">
    <property type="entry name" value="SpoIIaa-like"/>
    <property type="match status" value="1"/>
</dbReference>
<proteinExistence type="predicted"/>
<dbReference type="AlphaFoldDB" id="A0A9X2PFP5"/>
<accession>A0A9X2PFP5</accession>
<protein>
    <submittedName>
        <fullName evidence="1">STAS/SEC14 domain-containing protein</fullName>
    </submittedName>
</protein>
<reference evidence="1" key="1">
    <citation type="submission" date="2022-08" db="EMBL/GenBank/DDBJ databases">
        <authorList>
            <person name="Li F."/>
        </authorList>
    </citation>
    <scope>NUCLEOTIDE SEQUENCE</scope>
    <source>
        <strain evidence="1">MQZ15Z-1</strain>
    </source>
</reference>
<name>A0A9X2PFP5_9HYPH</name>
<evidence type="ECO:0000313" key="1">
    <source>
        <dbReference type="EMBL" id="MCS0496519.1"/>
    </source>
</evidence>
<dbReference type="RefSeq" id="WP_258733683.1">
    <property type="nucleotide sequence ID" value="NZ_JANTHZ010000007.1"/>
</dbReference>
<dbReference type="InterPro" id="IPR038396">
    <property type="entry name" value="SpoIIAA-like_sf"/>
</dbReference>
<dbReference type="Pfam" id="PF11964">
    <property type="entry name" value="SpoIIAA-like"/>
    <property type="match status" value="1"/>
</dbReference>